<accession>A0ABW4JAL0</accession>
<dbReference type="PANTHER" id="PTHR30213:SF0">
    <property type="entry name" value="UPF0761 MEMBRANE PROTEIN YIHY"/>
    <property type="match status" value="1"/>
</dbReference>
<evidence type="ECO:0000256" key="4">
    <source>
        <dbReference type="ARBA" id="ARBA00022989"/>
    </source>
</evidence>
<reference evidence="8" key="1">
    <citation type="journal article" date="2019" name="Int. J. Syst. Evol. Microbiol.">
        <title>The Global Catalogue of Microorganisms (GCM) 10K type strain sequencing project: providing services to taxonomists for standard genome sequencing and annotation.</title>
        <authorList>
            <consortium name="The Broad Institute Genomics Platform"/>
            <consortium name="The Broad Institute Genome Sequencing Center for Infectious Disease"/>
            <person name="Wu L."/>
            <person name="Ma J."/>
        </authorList>
    </citation>
    <scope>NUCLEOTIDE SEQUENCE [LARGE SCALE GENOMIC DNA]</scope>
    <source>
        <strain evidence="8">CCM 8896</strain>
    </source>
</reference>
<feature type="transmembrane region" description="Helical" evidence="6">
    <location>
        <begin position="144"/>
        <end position="170"/>
    </location>
</feature>
<evidence type="ECO:0000256" key="1">
    <source>
        <dbReference type="ARBA" id="ARBA00004651"/>
    </source>
</evidence>
<dbReference type="RefSeq" id="WP_125715310.1">
    <property type="nucleotide sequence ID" value="NZ_JBHTOP010000028.1"/>
</dbReference>
<feature type="transmembrane region" description="Helical" evidence="6">
    <location>
        <begin position="217"/>
        <end position="242"/>
    </location>
</feature>
<dbReference type="InterPro" id="IPR017039">
    <property type="entry name" value="Virul_fac_BrkB"/>
</dbReference>
<comment type="caution">
    <text evidence="7">The sequence shown here is derived from an EMBL/GenBank/DDBJ whole genome shotgun (WGS) entry which is preliminary data.</text>
</comment>
<dbReference type="PANTHER" id="PTHR30213">
    <property type="entry name" value="INNER MEMBRANE PROTEIN YHJD"/>
    <property type="match status" value="1"/>
</dbReference>
<keyword evidence="5 6" id="KW-0472">Membrane</keyword>
<evidence type="ECO:0000313" key="8">
    <source>
        <dbReference type="Proteomes" id="UP001597267"/>
    </source>
</evidence>
<dbReference type="PIRSF" id="PIRSF035875">
    <property type="entry name" value="RNase_BN"/>
    <property type="match status" value="1"/>
</dbReference>
<evidence type="ECO:0000256" key="6">
    <source>
        <dbReference type="SAM" id="Phobius"/>
    </source>
</evidence>
<evidence type="ECO:0000313" key="7">
    <source>
        <dbReference type="EMBL" id="MFD1672990.1"/>
    </source>
</evidence>
<feature type="transmembrane region" description="Helical" evidence="6">
    <location>
        <begin position="254"/>
        <end position="277"/>
    </location>
</feature>
<keyword evidence="3 6" id="KW-0812">Transmembrane</keyword>
<comment type="subcellular location">
    <subcellularLocation>
        <location evidence="1">Cell membrane</location>
        <topology evidence="1">Multi-pass membrane protein</topology>
    </subcellularLocation>
</comment>
<organism evidence="7 8">
    <name type="scientific">Agrilactobacillus yilanensis</name>
    <dbReference type="NCBI Taxonomy" id="2485997"/>
    <lineage>
        <taxon>Bacteria</taxon>
        <taxon>Bacillati</taxon>
        <taxon>Bacillota</taxon>
        <taxon>Bacilli</taxon>
        <taxon>Lactobacillales</taxon>
        <taxon>Lactobacillaceae</taxon>
        <taxon>Agrilactobacillus</taxon>
    </lineage>
</organism>
<keyword evidence="2" id="KW-1003">Cell membrane</keyword>
<sequence length="308" mass="34786">MQFFEKVKRWFEAVKAFILAVAARTSVAEVSNNAKVITYYILFSFFPLIIFVGNLLPLLNLNVNSVVSYIHFAMPEEISKNILPIIKSLLTNSSGRLLSIGAITALWGASRGINILWQSVNRAYQIQPQYGEIAVVNAIIKRGIAFLFTLGFILILFAIFMAFIFGQRLLEWLLPIFNLPTTILDTFVRWKWPIAGGVIFIALWLAYFILPNAKVKLLSALPGTVLTSAGWLAISQGFSFYIDHFGSWTSYGTLGIFVIMLFWLNMISMIFMFGAVLNAVIEEYYNGPIEVRQLNELSSSLIKIKRKL</sequence>
<evidence type="ECO:0000256" key="3">
    <source>
        <dbReference type="ARBA" id="ARBA00022692"/>
    </source>
</evidence>
<dbReference type="NCBIfam" id="TIGR00765">
    <property type="entry name" value="yihY_not_rbn"/>
    <property type="match status" value="1"/>
</dbReference>
<keyword evidence="4 6" id="KW-1133">Transmembrane helix</keyword>
<name>A0ABW4JAL0_9LACO</name>
<dbReference type="Proteomes" id="UP001597267">
    <property type="component" value="Unassembled WGS sequence"/>
</dbReference>
<feature type="transmembrane region" description="Helical" evidence="6">
    <location>
        <begin position="190"/>
        <end position="210"/>
    </location>
</feature>
<keyword evidence="8" id="KW-1185">Reference proteome</keyword>
<dbReference type="EMBL" id="JBHTOP010000028">
    <property type="protein sequence ID" value="MFD1672990.1"/>
    <property type="molecule type" value="Genomic_DNA"/>
</dbReference>
<dbReference type="Pfam" id="PF03631">
    <property type="entry name" value="Virul_fac_BrkB"/>
    <property type="match status" value="1"/>
</dbReference>
<proteinExistence type="predicted"/>
<evidence type="ECO:0000256" key="2">
    <source>
        <dbReference type="ARBA" id="ARBA00022475"/>
    </source>
</evidence>
<protein>
    <submittedName>
        <fullName evidence="7">YihY/virulence factor BrkB family protein</fullName>
    </submittedName>
</protein>
<gene>
    <name evidence="7" type="ORF">ACFQ5M_12890</name>
</gene>
<feature type="transmembrane region" description="Helical" evidence="6">
    <location>
        <begin position="38"/>
        <end position="59"/>
    </location>
</feature>
<evidence type="ECO:0000256" key="5">
    <source>
        <dbReference type="ARBA" id="ARBA00023136"/>
    </source>
</evidence>